<evidence type="ECO:0000313" key="17">
    <source>
        <dbReference type="EMBL" id="ADJ25079.1"/>
    </source>
</evidence>
<dbReference type="HAMAP" id="MF_00215">
    <property type="entry name" value="Pantothen_kinase_1"/>
    <property type="match status" value="1"/>
</dbReference>
<evidence type="ECO:0000256" key="10">
    <source>
        <dbReference type="ARBA" id="ARBA00022777"/>
    </source>
</evidence>
<evidence type="ECO:0000256" key="8">
    <source>
        <dbReference type="ARBA" id="ARBA00022679"/>
    </source>
</evidence>
<evidence type="ECO:0000256" key="2">
    <source>
        <dbReference type="ARBA" id="ARBA00004496"/>
    </source>
</evidence>
<dbReference type="UniPathway" id="UPA00241">
    <property type="reaction ID" value="UER00352"/>
</dbReference>
<dbReference type="PIRSF" id="PIRSF000545">
    <property type="entry name" value="Pantothenate_kin"/>
    <property type="match status" value="1"/>
</dbReference>
<dbReference type="STRING" id="582899.Hden_3286"/>
<dbReference type="KEGG" id="hdn:Hden_3286"/>
<dbReference type="NCBIfam" id="TIGR00554">
    <property type="entry name" value="panK_bact"/>
    <property type="match status" value="1"/>
</dbReference>
<dbReference type="InterPro" id="IPR027417">
    <property type="entry name" value="P-loop_NTPase"/>
</dbReference>
<keyword evidence="11 14" id="KW-0067">ATP-binding</keyword>
<keyword evidence="7 14" id="KW-0963">Cytoplasm</keyword>
<dbReference type="Proteomes" id="UP000002033">
    <property type="component" value="Chromosome"/>
</dbReference>
<dbReference type="GO" id="GO:0015937">
    <property type="term" value="P:coenzyme A biosynthetic process"/>
    <property type="evidence" value="ECO:0007669"/>
    <property type="project" value="UniProtKB-UniRule"/>
</dbReference>
<comment type="similarity">
    <text evidence="4 14 15">Belongs to the prokaryotic pantothenate kinase family.</text>
</comment>
<dbReference type="eggNOG" id="COG1072">
    <property type="taxonomic scope" value="Bacteria"/>
</dbReference>
<evidence type="ECO:0000256" key="14">
    <source>
        <dbReference type="HAMAP-Rule" id="MF_00215"/>
    </source>
</evidence>
<evidence type="ECO:0000256" key="15">
    <source>
        <dbReference type="RuleBase" id="RU003530"/>
    </source>
</evidence>
<evidence type="ECO:0000256" key="5">
    <source>
        <dbReference type="ARBA" id="ARBA00012102"/>
    </source>
</evidence>
<evidence type="ECO:0000256" key="1">
    <source>
        <dbReference type="ARBA" id="ARBA00001206"/>
    </source>
</evidence>
<evidence type="ECO:0000256" key="11">
    <source>
        <dbReference type="ARBA" id="ARBA00022840"/>
    </source>
</evidence>
<evidence type="ECO:0000256" key="9">
    <source>
        <dbReference type="ARBA" id="ARBA00022741"/>
    </source>
</evidence>
<feature type="domain" description="Phosphoribulokinase/uridine kinase" evidence="16">
    <location>
        <begin position="108"/>
        <end position="256"/>
    </location>
</feature>
<dbReference type="Pfam" id="PF00485">
    <property type="entry name" value="PRK"/>
    <property type="match status" value="1"/>
</dbReference>
<name>D8JWX1_HYPDA</name>
<dbReference type="OrthoDB" id="1550976at2"/>
<dbReference type="GO" id="GO:0004594">
    <property type="term" value="F:pantothenate kinase activity"/>
    <property type="evidence" value="ECO:0007669"/>
    <property type="project" value="UniProtKB-UniRule"/>
</dbReference>
<dbReference type="HOGENOM" id="CLU_053818_1_1_5"/>
<dbReference type="RefSeq" id="WP_013217238.1">
    <property type="nucleotide sequence ID" value="NC_014313.1"/>
</dbReference>
<dbReference type="GO" id="GO:0005737">
    <property type="term" value="C:cytoplasm"/>
    <property type="evidence" value="ECO:0007669"/>
    <property type="project" value="UniProtKB-SubCell"/>
</dbReference>
<dbReference type="Gene3D" id="3.40.50.300">
    <property type="entry name" value="P-loop containing nucleotide triphosphate hydrolases"/>
    <property type="match status" value="1"/>
</dbReference>
<dbReference type="PANTHER" id="PTHR10285">
    <property type="entry name" value="URIDINE KINASE"/>
    <property type="match status" value="1"/>
</dbReference>
<gene>
    <name evidence="14" type="primary">coaA</name>
    <name evidence="17" type="ordered locus">Hden_3286</name>
</gene>
<evidence type="ECO:0000256" key="6">
    <source>
        <dbReference type="ARBA" id="ARBA00015080"/>
    </source>
</evidence>
<evidence type="ECO:0000256" key="13">
    <source>
        <dbReference type="ARBA" id="ARBA00032866"/>
    </source>
</evidence>
<dbReference type="EMBL" id="CP002083">
    <property type="protein sequence ID" value="ADJ25079.1"/>
    <property type="molecule type" value="Genomic_DNA"/>
</dbReference>
<dbReference type="EC" id="2.7.1.33" evidence="5 14"/>
<dbReference type="InterPro" id="IPR004566">
    <property type="entry name" value="PanK"/>
</dbReference>
<keyword evidence="9 14" id="KW-0547">Nucleotide-binding</keyword>
<reference evidence="18" key="1">
    <citation type="journal article" date="2011" name="J. Bacteriol.">
        <title>Genome sequences of eight morphologically diverse alphaproteobacteria.</title>
        <authorList>
            <consortium name="US DOE Joint Genome Institute"/>
            <person name="Brown P.J."/>
            <person name="Kysela D.T."/>
            <person name="Buechlein A."/>
            <person name="Hemmerich C."/>
            <person name="Brun Y.V."/>
        </authorList>
    </citation>
    <scope>NUCLEOTIDE SEQUENCE [LARGE SCALE GENOMIC DNA]</scope>
    <source>
        <strain evidence="18">ATCC 51888 / DSM 1869 / NCIB 11706 / TK 0415</strain>
    </source>
</reference>
<proteinExistence type="inferred from homology"/>
<organism evidence="17 18">
    <name type="scientific">Hyphomicrobium denitrificans (strain ATCC 51888 / DSM 1869 / NCIMB 11706 / TK 0415)</name>
    <dbReference type="NCBI Taxonomy" id="582899"/>
    <lineage>
        <taxon>Bacteria</taxon>
        <taxon>Pseudomonadati</taxon>
        <taxon>Pseudomonadota</taxon>
        <taxon>Alphaproteobacteria</taxon>
        <taxon>Hyphomicrobiales</taxon>
        <taxon>Hyphomicrobiaceae</taxon>
        <taxon>Hyphomicrobium</taxon>
    </lineage>
</organism>
<feature type="binding site" evidence="14">
    <location>
        <begin position="113"/>
        <end position="120"/>
    </location>
    <ligand>
        <name>ATP</name>
        <dbReference type="ChEBI" id="CHEBI:30616"/>
    </ligand>
</feature>
<comment type="pathway">
    <text evidence="3 14 15">Cofactor biosynthesis; coenzyme A biosynthesis; CoA from (R)-pantothenate: step 1/5.</text>
</comment>
<keyword evidence="12 14" id="KW-0173">Coenzyme A biosynthesis</keyword>
<evidence type="ECO:0000259" key="16">
    <source>
        <dbReference type="Pfam" id="PF00485"/>
    </source>
</evidence>
<keyword evidence="8 14" id="KW-0808">Transferase</keyword>
<evidence type="ECO:0000256" key="4">
    <source>
        <dbReference type="ARBA" id="ARBA00006087"/>
    </source>
</evidence>
<keyword evidence="18" id="KW-1185">Reference proteome</keyword>
<evidence type="ECO:0000256" key="12">
    <source>
        <dbReference type="ARBA" id="ARBA00022993"/>
    </source>
</evidence>
<sequence length="335" mass="38100">MKGRVSFEVRKTSKTDDASGEIEGKPFSPYRVFTRAEWARLRADTPMPLQRHELEQLSGIIEDVSVEEVEAIYLPLSRLLNLYVAAAQKLYSVSSEFLGRKDTKVPFVIGVAGSVAVGKSTTARILKALLARWPDHPRVDLMTTDGFLYPNAELERRGLMDRKGFPESFDTERLLRFLGNIKSGVAQVSAPVYSHFQYDVLPGQEITIEQPDILIIEGLNILQPAEMPKDGTTIPFVSDFIDFAIYIDADVATIEKWYMARFMRLRSTAFRDPGAYFHKYAAMAPDEVRRTALSLWRNINLKNLEQNILPTRRRAQLILQKAENHRVKAALLRKL</sequence>
<evidence type="ECO:0000313" key="18">
    <source>
        <dbReference type="Proteomes" id="UP000002033"/>
    </source>
</evidence>
<dbReference type="SUPFAM" id="SSF52540">
    <property type="entry name" value="P-loop containing nucleoside triphosphate hydrolases"/>
    <property type="match status" value="1"/>
</dbReference>
<evidence type="ECO:0000256" key="7">
    <source>
        <dbReference type="ARBA" id="ARBA00022490"/>
    </source>
</evidence>
<keyword evidence="10 14" id="KW-0418">Kinase</keyword>
<comment type="subcellular location">
    <subcellularLocation>
        <location evidence="2 14 15">Cytoplasm</location>
    </subcellularLocation>
</comment>
<protein>
    <recommendedName>
        <fullName evidence="6 14">Pantothenate kinase</fullName>
        <ecNumber evidence="5 14">2.7.1.33</ecNumber>
    </recommendedName>
    <alternativeName>
        <fullName evidence="13 14">Pantothenic acid kinase</fullName>
    </alternativeName>
</protein>
<dbReference type="InterPro" id="IPR006083">
    <property type="entry name" value="PRK/URK"/>
</dbReference>
<evidence type="ECO:0000256" key="3">
    <source>
        <dbReference type="ARBA" id="ARBA00005225"/>
    </source>
</evidence>
<dbReference type="AlphaFoldDB" id="D8JWX1"/>
<dbReference type="CDD" id="cd02025">
    <property type="entry name" value="PanK"/>
    <property type="match status" value="1"/>
</dbReference>
<accession>D8JWX1</accession>
<dbReference type="GO" id="GO:0005524">
    <property type="term" value="F:ATP binding"/>
    <property type="evidence" value="ECO:0007669"/>
    <property type="project" value="UniProtKB-UniRule"/>
</dbReference>
<comment type="catalytic activity">
    <reaction evidence="1 14 15">
        <text>(R)-pantothenate + ATP = (R)-4'-phosphopantothenate + ADP + H(+)</text>
        <dbReference type="Rhea" id="RHEA:16373"/>
        <dbReference type="ChEBI" id="CHEBI:10986"/>
        <dbReference type="ChEBI" id="CHEBI:15378"/>
        <dbReference type="ChEBI" id="CHEBI:29032"/>
        <dbReference type="ChEBI" id="CHEBI:30616"/>
        <dbReference type="ChEBI" id="CHEBI:456216"/>
        <dbReference type="EC" id="2.7.1.33"/>
    </reaction>
</comment>